<dbReference type="EMBL" id="FPHC01000040">
    <property type="protein sequence ID" value="SFV56756.1"/>
    <property type="molecule type" value="Genomic_DNA"/>
</dbReference>
<accession>A0A1W1BTB3</accession>
<organism evidence="1">
    <name type="scientific">hydrothermal vent metagenome</name>
    <dbReference type="NCBI Taxonomy" id="652676"/>
    <lineage>
        <taxon>unclassified sequences</taxon>
        <taxon>metagenomes</taxon>
        <taxon>ecological metagenomes</taxon>
    </lineage>
</organism>
<sequence length="42" mass="4856">MTFQGHPAIKLQHLGEAEASLPEEYDFTLKKRNRHSGSLWCK</sequence>
<name>A0A1W1BTB3_9ZZZZ</name>
<proteinExistence type="predicted"/>
<gene>
    <name evidence="1" type="ORF">MNB_SV-6-282</name>
</gene>
<protein>
    <submittedName>
        <fullName evidence="1">Uncharacterized protein</fullName>
    </submittedName>
</protein>
<dbReference type="AlphaFoldDB" id="A0A1W1BTB3"/>
<evidence type="ECO:0000313" key="1">
    <source>
        <dbReference type="EMBL" id="SFV56756.1"/>
    </source>
</evidence>
<reference evidence="1" key="1">
    <citation type="submission" date="2016-10" db="EMBL/GenBank/DDBJ databases">
        <authorList>
            <person name="de Groot N.N."/>
        </authorList>
    </citation>
    <scope>NUCLEOTIDE SEQUENCE</scope>
</reference>